<organism evidence="1 2">
    <name type="scientific">Chitinophaga filiformis</name>
    <name type="common">Myxococcus filiformis</name>
    <name type="synonym">Flexibacter filiformis</name>
    <dbReference type="NCBI Taxonomy" id="104663"/>
    <lineage>
        <taxon>Bacteria</taxon>
        <taxon>Pseudomonadati</taxon>
        <taxon>Bacteroidota</taxon>
        <taxon>Chitinophagia</taxon>
        <taxon>Chitinophagales</taxon>
        <taxon>Chitinophagaceae</taxon>
        <taxon>Chitinophaga</taxon>
    </lineage>
</organism>
<dbReference type="RefSeq" id="WP_089838171.1">
    <property type="nucleotide sequence ID" value="NZ_FNBN01000012.1"/>
</dbReference>
<dbReference type="Pfam" id="PF22028">
    <property type="entry name" value="DUF6934"/>
    <property type="match status" value="1"/>
</dbReference>
<dbReference type="OrthoDB" id="1343312at2"/>
<accession>A0A1G8CFV7</accession>
<reference evidence="1 2" key="1">
    <citation type="submission" date="2016-10" db="EMBL/GenBank/DDBJ databases">
        <authorList>
            <person name="de Groot N.N."/>
        </authorList>
    </citation>
    <scope>NUCLEOTIDE SEQUENCE [LARGE SCALE GENOMIC DNA]</scope>
    <source>
        <strain evidence="1 2">DSM 527</strain>
    </source>
</reference>
<evidence type="ECO:0000313" key="1">
    <source>
        <dbReference type="EMBL" id="SDH44356.1"/>
    </source>
</evidence>
<dbReference type="Proteomes" id="UP000199045">
    <property type="component" value="Unassembled WGS sequence"/>
</dbReference>
<name>A0A1G8CFV7_CHIFI</name>
<dbReference type="STRING" id="104663.SAMN04488121_112130"/>
<gene>
    <name evidence="1" type="ORF">SAMN04488121_112130</name>
</gene>
<dbReference type="EMBL" id="FNBN01000012">
    <property type="protein sequence ID" value="SDH44356.1"/>
    <property type="molecule type" value="Genomic_DNA"/>
</dbReference>
<dbReference type="InterPro" id="IPR053865">
    <property type="entry name" value="DUF6934"/>
</dbReference>
<proteinExistence type="predicted"/>
<sequence length="151" mass="17478">MHLDHYLFRLTSKTKTKTDYEFTSIGPKGFIKKTIRFTLMGHNCYNLAFGEINAQTGIINDNVNSGNNDPEMILATVAAVVENFTTEHPEAFIYARGSTLSRTRLYRLCITKYWKDVTDQFDIFGFQNGEWQDFIQNQKYSAFLGTRNHLK</sequence>
<dbReference type="AlphaFoldDB" id="A0A1G8CFV7"/>
<protein>
    <submittedName>
        <fullName evidence="1">Uncharacterized protein</fullName>
    </submittedName>
</protein>
<evidence type="ECO:0000313" key="2">
    <source>
        <dbReference type="Proteomes" id="UP000199045"/>
    </source>
</evidence>